<dbReference type="CDD" id="cd00448">
    <property type="entry name" value="YjgF_YER057c_UK114_family"/>
    <property type="match status" value="1"/>
</dbReference>
<dbReference type="EMBL" id="SZPZ01000003">
    <property type="protein sequence ID" value="TKK77839.1"/>
    <property type="molecule type" value="Genomic_DNA"/>
</dbReference>
<dbReference type="GO" id="GO:0019239">
    <property type="term" value="F:deaminase activity"/>
    <property type="evidence" value="ECO:0007669"/>
    <property type="project" value="TreeGrafter"/>
</dbReference>
<evidence type="ECO:0000313" key="3">
    <source>
        <dbReference type="Proteomes" id="UP000305836"/>
    </source>
</evidence>
<organism evidence="2 3">
    <name type="scientific">Kribbella jiaozuonensis</name>
    <dbReference type="NCBI Taxonomy" id="2575441"/>
    <lineage>
        <taxon>Bacteria</taxon>
        <taxon>Bacillati</taxon>
        <taxon>Actinomycetota</taxon>
        <taxon>Actinomycetes</taxon>
        <taxon>Propionibacteriales</taxon>
        <taxon>Kribbellaceae</taxon>
        <taxon>Kribbella</taxon>
    </lineage>
</organism>
<dbReference type="Proteomes" id="UP000305836">
    <property type="component" value="Unassembled WGS sequence"/>
</dbReference>
<dbReference type="GO" id="GO:0005829">
    <property type="term" value="C:cytosol"/>
    <property type="evidence" value="ECO:0007669"/>
    <property type="project" value="TreeGrafter"/>
</dbReference>
<sequence length="131" mass="13509">MSIERTNPSGLHTTPGYHHVTTVKTDTLVYLAGQCPLQPSGDLAPGGLEGQTAQVISNILTALGSAGATPEDVVRTVIYVVSPDREDLSAVWTQLNASPLGPAFTTASTLLGVAQLGFPGQLVEIDVTAAL</sequence>
<dbReference type="AlphaFoldDB" id="A0A4U3LR26"/>
<dbReference type="PANTHER" id="PTHR11803:SF58">
    <property type="entry name" value="PROTEIN HMF1-RELATED"/>
    <property type="match status" value="1"/>
</dbReference>
<comment type="similarity">
    <text evidence="1">Belongs to the RutC family.</text>
</comment>
<dbReference type="InterPro" id="IPR035959">
    <property type="entry name" value="RutC-like_sf"/>
</dbReference>
<dbReference type="Pfam" id="PF01042">
    <property type="entry name" value="Ribonuc_L-PSP"/>
    <property type="match status" value="1"/>
</dbReference>
<gene>
    <name evidence="2" type="ORF">FDA38_22205</name>
</gene>
<evidence type="ECO:0000313" key="2">
    <source>
        <dbReference type="EMBL" id="TKK77839.1"/>
    </source>
</evidence>
<dbReference type="SUPFAM" id="SSF55298">
    <property type="entry name" value="YjgF-like"/>
    <property type="match status" value="1"/>
</dbReference>
<comment type="caution">
    <text evidence="2">The sequence shown here is derived from an EMBL/GenBank/DDBJ whole genome shotgun (WGS) entry which is preliminary data.</text>
</comment>
<dbReference type="InterPro" id="IPR006175">
    <property type="entry name" value="YjgF/YER057c/UK114"/>
</dbReference>
<reference evidence="2 3" key="1">
    <citation type="submission" date="2019-04" db="EMBL/GenBank/DDBJ databases">
        <title>Kribbella sp. NEAU-THZ 27 nov., a novel actinomycete isolated from soil.</title>
        <authorList>
            <person name="Duan L."/>
        </authorList>
    </citation>
    <scope>NUCLEOTIDE SEQUENCE [LARGE SCALE GENOMIC DNA]</scope>
    <source>
        <strain evidence="3">NEAU-THZ27</strain>
    </source>
</reference>
<dbReference type="PANTHER" id="PTHR11803">
    <property type="entry name" value="2-IMINOBUTANOATE/2-IMINOPROPANOATE DEAMINASE RIDA"/>
    <property type="match status" value="1"/>
</dbReference>
<evidence type="ECO:0000256" key="1">
    <source>
        <dbReference type="ARBA" id="ARBA00010552"/>
    </source>
</evidence>
<keyword evidence="3" id="KW-1185">Reference proteome</keyword>
<dbReference type="RefSeq" id="WP_137256005.1">
    <property type="nucleotide sequence ID" value="NZ_JBHSPQ010000002.1"/>
</dbReference>
<protein>
    <submittedName>
        <fullName evidence="2">RidA family protein</fullName>
    </submittedName>
</protein>
<dbReference type="OrthoDB" id="9803101at2"/>
<accession>A0A4U3LR26</accession>
<dbReference type="Gene3D" id="3.30.1330.40">
    <property type="entry name" value="RutC-like"/>
    <property type="match status" value="1"/>
</dbReference>
<name>A0A4U3LR26_9ACTN</name>
<proteinExistence type="inferred from homology"/>